<dbReference type="Proteomes" id="UP000069620">
    <property type="component" value="Unassembled WGS sequence"/>
</dbReference>
<protein>
    <submittedName>
        <fullName evidence="2">Uncharacterized protein</fullName>
    </submittedName>
</protein>
<evidence type="ECO:0000256" key="1">
    <source>
        <dbReference type="SAM" id="SignalP"/>
    </source>
</evidence>
<accession>A0A124DZ74</accession>
<reference evidence="3" key="2">
    <citation type="submission" date="2016-02" db="EMBL/GenBank/DDBJ databases">
        <title>Draft genome sequence of five rapidly growing Mycobacterium species.</title>
        <authorList>
            <person name="Katahira K."/>
            <person name="Gotou Y."/>
            <person name="Iida K."/>
            <person name="Ogura Y."/>
            <person name="Hayashi T."/>
        </authorList>
    </citation>
    <scope>NUCLEOTIDE SEQUENCE [LARGE SCALE GENOMIC DNA]</scope>
    <source>
        <strain evidence="3">JCM15654</strain>
    </source>
</reference>
<comment type="caution">
    <text evidence="2">The sequence shown here is derived from an EMBL/GenBank/DDBJ whole genome shotgun (WGS) entry which is preliminary data.</text>
</comment>
<feature type="chain" id="PRO_5007170648" evidence="1">
    <location>
        <begin position="28"/>
        <end position="74"/>
    </location>
</feature>
<name>A0A124DZ74_9MYCO</name>
<proteinExistence type="predicted"/>
<dbReference type="STRING" id="146020.RMCB_0575"/>
<dbReference type="AlphaFoldDB" id="A0A124DZ74"/>
<keyword evidence="3" id="KW-1185">Reference proteome</keyword>
<evidence type="ECO:0000313" key="3">
    <source>
        <dbReference type="Proteomes" id="UP000069620"/>
    </source>
</evidence>
<sequence length="74" mass="7538">MISKLTRAAVIGLGALVVPIGISVAGAAPASAGPDVCVSGPFGYAYACVDTPGWGRWDDGPRWHGHGHGHGWDD</sequence>
<feature type="signal peptide" evidence="1">
    <location>
        <begin position="1"/>
        <end position="27"/>
    </location>
</feature>
<dbReference type="RefSeq" id="WP_029369631.1">
    <property type="nucleotide sequence ID" value="NZ_BCSX01000007.1"/>
</dbReference>
<keyword evidence="1" id="KW-0732">Signal</keyword>
<evidence type="ECO:0000313" key="2">
    <source>
        <dbReference type="EMBL" id="GAS86479.1"/>
    </source>
</evidence>
<reference evidence="3" key="1">
    <citation type="journal article" date="2016" name="Genome Announc.">
        <title>Draft Genome Sequences of Five Rapidly Growing Mycobacterium Species, M. thermoresistibile, M. fortuitum subsp. acetamidolyticum, M. canariasense, M. brisbanense, and M. novocastrense.</title>
        <authorList>
            <person name="Katahira K."/>
            <person name="Ogura Y."/>
            <person name="Gotoh Y."/>
            <person name="Hayashi T."/>
        </authorList>
    </citation>
    <scope>NUCLEOTIDE SEQUENCE [LARGE SCALE GENOMIC DNA]</scope>
    <source>
        <strain evidence="3">JCM15654</strain>
    </source>
</reference>
<organism evidence="2 3">
    <name type="scientific">Mycolicibacterium brisbanense</name>
    <dbReference type="NCBI Taxonomy" id="146020"/>
    <lineage>
        <taxon>Bacteria</taxon>
        <taxon>Bacillati</taxon>
        <taxon>Actinomycetota</taxon>
        <taxon>Actinomycetes</taxon>
        <taxon>Mycobacteriales</taxon>
        <taxon>Mycobacteriaceae</taxon>
        <taxon>Mycolicibacterium</taxon>
    </lineage>
</organism>
<dbReference type="EMBL" id="BCSX01000007">
    <property type="protein sequence ID" value="GAS86479.1"/>
    <property type="molecule type" value="Genomic_DNA"/>
</dbReference>
<gene>
    <name evidence="2" type="ORF">RMCB_0575</name>
</gene>